<protein>
    <submittedName>
        <fullName evidence="2">Uncharacterized protein</fullName>
    </submittedName>
</protein>
<reference evidence="2" key="1">
    <citation type="submission" date="2023-10" db="EMBL/GenBank/DDBJ databases">
        <authorList>
            <person name="Chen Y."/>
            <person name="Shah S."/>
            <person name="Dougan E. K."/>
            <person name="Thang M."/>
            <person name="Chan C."/>
        </authorList>
    </citation>
    <scope>NUCLEOTIDE SEQUENCE [LARGE SCALE GENOMIC DNA]</scope>
</reference>
<accession>A0ABN9Q3D2</accession>
<dbReference type="Proteomes" id="UP001189429">
    <property type="component" value="Unassembled WGS sequence"/>
</dbReference>
<evidence type="ECO:0000313" key="3">
    <source>
        <dbReference type="Proteomes" id="UP001189429"/>
    </source>
</evidence>
<evidence type="ECO:0000256" key="1">
    <source>
        <dbReference type="SAM" id="MobiDB-lite"/>
    </source>
</evidence>
<name>A0ABN9Q3D2_9DINO</name>
<feature type="compositionally biased region" description="Polar residues" evidence="1">
    <location>
        <begin position="1"/>
        <end position="13"/>
    </location>
</feature>
<sequence>DASSTTPDSSGTTESDKELHGGAAQGAAGAQGPRSASRSAVRRRLLADQDLPRARRLARGACPLLAAGPEHRAAGGPAAQ</sequence>
<proteinExistence type="predicted"/>
<evidence type="ECO:0000313" key="2">
    <source>
        <dbReference type="EMBL" id="CAK0799925.1"/>
    </source>
</evidence>
<comment type="caution">
    <text evidence="2">The sequence shown here is derived from an EMBL/GenBank/DDBJ whole genome shotgun (WGS) entry which is preliminary data.</text>
</comment>
<keyword evidence="3" id="KW-1185">Reference proteome</keyword>
<feature type="region of interest" description="Disordered" evidence="1">
    <location>
        <begin position="1"/>
        <end position="52"/>
    </location>
</feature>
<organism evidence="2 3">
    <name type="scientific">Prorocentrum cordatum</name>
    <dbReference type="NCBI Taxonomy" id="2364126"/>
    <lineage>
        <taxon>Eukaryota</taxon>
        <taxon>Sar</taxon>
        <taxon>Alveolata</taxon>
        <taxon>Dinophyceae</taxon>
        <taxon>Prorocentrales</taxon>
        <taxon>Prorocentraceae</taxon>
        <taxon>Prorocentrum</taxon>
    </lineage>
</organism>
<feature type="compositionally biased region" description="Low complexity" evidence="1">
    <location>
        <begin position="21"/>
        <end position="39"/>
    </location>
</feature>
<feature type="non-terminal residue" evidence="2">
    <location>
        <position position="1"/>
    </location>
</feature>
<gene>
    <name evidence="2" type="ORF">PCOR1329_LOCUS8235</name>
</gene>
<feature type="non-terminal residue" evidence="2">
    <location>
        <position position="80"/>
    </location>
</feature>
<dbReference type="EMBL" id="CAUYUJ010002247">
    <property type="protein sequence ID" value="CAK0799925.1"/>
    <property type="molecule type" value="Genomic_DNA"/>
</dbReference>